<evidence type="ECO:0000313" key="2">
    <source>
        <dbReference type="EMBL" id="KAL0107866.1"/>
    </source>
</evidence>
<evidence type="ECO:0000256" key="1">
    <source>
        <dbReference type="SAM" id="MobiDB-lite"/>
    </source>
</evidence>
<gene>
    <name evidence="2" type="ORF">PUN28_014854</name>
</gene>
<comment type="caution">
    <text evidence="2">The sequence shown here is derived from an EMBL/GenBank/DDBJ whole genome shotgun (WGS) entry which is preliminary data.</text>
</comment>
<protein>
    <submittedName>
        <fullName evidence="2">Uncharacterized protein</fullName>
    </submittedName>
</protein>
<feature type="compositionally biased region" description="Basic and acidic residues" evidence="1">
    <location>
        <begin position="64"/>
        <end position="84"/>
    </location>
</feature>
<organism evidence="2 3">
    <name type="scientific">Cardiocondyla obscurior</name>
    <dbReference type="NCBI Taxonomy" id="286306"/>
    <lineage>
        <taxon>Eukaryota</taxon>
        <taxon>Metazoa</taxon>
        <taxon>Ecdysozoa</taxon>
        <taxon>Arthropoda</taxon>
        <taxon>Hexapoda</taxon>
        <taxon>Insecta</taxon>
        <taxon>Pterygota</taxon>
        <taxon>Neoptera</taxon>
        <taxon>Endopterygota</taxon>
        <taxon>Hymenoptera</taxon>
        <taxon>Apocrita</taxon>
        <taxon>Aculeata</taxon>
        <taxon>Formicoidea</taxon>
        <taxon>Formicidae</taxon>
        <taxon>Myrmicinae</taxon>
        <taxon>Cardiocondyla</taxon>
    </lineage>
</organism>
<keyword evidence="3" id="KW-1185">Reference proteome</keyword>
<feature type="region of interest" description="Disordered" evidence="1">
    <location>
        <begin position="62"/>
        <end position="84"/>
    </location>
</feature>
<dbReference type="EMBL" id="JADYXP020000016">
    <property type="protein sequence ID" value="KAL0107866.1"/>
    <property type="molecule type" value="Genomic_DNA"/>
</dbReference>
<sequence length="114" mass="12933">MQRLVGRDCQLSQNRLETHPMNPPSLFNTVPKATFSWESVYLARGIFSGYFSHEAGKVQAAAATKREREAREKATETRLENPGEKTRVTFAPPLLFFFVPSYFGKLPAISVRVR</sequence>
<reference evidence="2 3" key="1">
    <citation type="submission" date="2023-03" db="EMBL/GenBank/DDBJ databases">
        <title>High recombination rates correlate with genetic variation in Cardiocondyla obscurior ants.</title>
        <authorList>
            <person name="Errbii M."/>
        </authorList>
    </citation>
    <scope>NUCLEOTIDE SEQUENCE [LARGE SCALE GENOMIC DNA]</scope>
    <source>
        <strain evidence="2">Alpha-2009</strain>
        <tissue evidence="2">Whole body</tissue>
    </source>
</reference>
<dbReference type="Proteomes" id="UP001430953">
    <property type="component" value="Unassembled WGS sequence"/>
</dbReference>
<dbReference type="AlphaFoldDB" id="A0AAW2F079"/>
<accession>A0AAW2F079</accession>
<name>A0AAW2F079_9HYME</name>
<evidence type="ECO:0000313" key="3">
    <source>
        <dbReference type="Proteomes" id="UP001430953"/>
    </source>
</evidence>
<proteinExistence type="predicted"/>